<keyword evidence="4" id="KW-0963">Cytoplasm</keyword>
<dbReference type="Gene3D" id="3.30.450.30">
    <property type="entry name" value="Dynein light chain 2a, cytoplasmic"/>
    <property type="match status" value="1"/>
</dbReference>
<evidence type="ECO:0000256" key="6">
    <source>
        <dbReference type="ARBA" id="ARBA00022871"/>
    </source>
</evidence>
<reference evidence="12" key="2">
    <citation type="submission" date="2025-08" db="UniProtKB">
        <authorList>
            <consortium name="Ensembl"/>
        </authorList>
    </citation>
    <scope>IDENTIFICATION</scope>
</reference>
<feature type="region of interest" description="Disordered" evidence="11">
    <location>
        <begin position="191"/>
        <end position="226"/>
    </location>
</feature>
<evidence type="ECO:0000256" key="9">
    <source>
        <dbReference type="ARBA" id="ARBA00071029"/>
    </source>
</evidence>
<dbReference type="AlphaFoldDB" id="A0A8I5YJW9"/>
<keyword evidence="5" id="KW-0221">Differentiation</keyword>
<name>A0A8I5YJW9_PONAB</name>
<dbReference type="GO" id="GO:0007283">
    <property type="term" value="P:spermatogenesis"/>
    <property type="evidence" value="ECO:0007669"/>
    <property type="project" value="UniProtKB-KW"/>
</dbReference>
<accession>A0A8I5YJW9</accession>
<keyword evidence="13" id="KW-1185">Reference proteome</keyword>
<evidence type="ECO:0000256" key="1">
    <source>
        <dbReference type="ARBA" id="ARBA00004496"/>
    </source>
</evidence>
<dbReference type="PANTHER" id="PTHR11604:SF2">
    <property type="entry name" value="PROFILIN-4"/>
    <property type="match status" value="1"/>
</dbReference>
<dbReference type="Proteomes" id="UP000001595">
    <property type="component" value="Chromosome 2A"/>
</dbReference>
<dbReference type="InterPro" id="IPR005455">
    <property type="entry name" value="PFN_euk"/>
</dbReference>
<reference evidence="12" key="1">
    <citation type="submission" date="2008-02" db="EMBL/GenBank/DDBJ databases">
        <title>A 6x draft sequence assembly of the Pongo pygmaeus abelii genome.</title>
        <authorList>
            <person name="Wilson R.K."/>
            <person name="Mardis E."/>
        </authorList>
    </citation>
    <scope>NUCLEOTIDE SEQUENCE [LARGE SCALE GENOMIC DNA]</scope>
</reference>
<comment type="similarity">
    <text evidence="2">Belongs to the profilin family.</text>
</comment>
<dbReference type="GO" id="GO:0030154">
    <property type="term" value="P:cell differentiation"/>
    <property type="evidence" value="ECO:0007669"/>
    <property type="project" value="UniProtKB-KW"/>
</dbReference>
<protein>
    <recommendedName>
        <fullName evidence="9">Profilin-4</fullName>
    </recommendedName>
    <alternativeName>
        <fullName evidence="10">Profilin IV</fullName>
    </alternativeName>
</protein>
<evidence type="ECO:0000256" key="3">
    <source>
        <dbReference type="ARBA" id="ARBA00022473"/>
    </source>
</evidence>
<dbReference type="Ensembl" id="ENSPPYT00000048529.1">
    <property type="protein sequence ID" value="ENSPPYP00000027017.1"/>
    <property type="gene ID" value="ENSPPYG00000035829.1"/>
</dbReference>
<dbReference type="GO" id="GO:0008289">
    <property type="term" value="F:lipid binding"/>
    <property type="evidence" value="ECO:0007669"/>
    <property type="project" value="UniProtKB-KW"/>
</dbReference>
<dbReference type="GO" id="GO:0003785">
    <property type="term" value="F:actin monomer binding"/>
    <property type="evidence" value="ECO:0007669"/>
    <property type="project" value="TreeGrafter"/>
</dbReference>
<dbReference type="Pfam" id="PF00235">
    <property type="entry name" value="Profilin"/>
    <property type="match status" value="1"/>
</dbReference>
<keyword evidence="3" id="KW-0217">Developmental protein</keyword>
<evidence type="ECO:0000256" key="11">
    <source>
        <dbReference type="SAM" id="MobiDB-lite"/>
    </source>
</evidence>
<dbReference type="InterPro" id="IPR036140">
    <property type="entry name" value="PFN_sf"/>
</dbReference>
<dbReference type="SUPFAM" id="SSF55770">
    <property type="entry name" value="Profilin (actin-binding protein)"/>
    <property type="match status" value="1"/>
</dbReference>
<evidence type="ECO:0000313" key="12">
    <source>
        <dbReference type="Ensembl" id="ENSPPYP00000027017.1"/>
    </source>
</evidence>
<dbReference type="PRINTS" id="PR00392">
    <property type="entry name" value="PROFILIN"/>
</dbReference>
<proteinExistence type="inferred from homology"/>
<dbReference type="GeneTree" id="ENSGT00390000017067"/>
<keyword evidence="6" id="KW-0744">Spermatogenesis</keyword>
<feature type="compositionally biased region" description="Pro residues" evidence="11">
    <location>
        <begin position="90"/>
        <end position="101"/>
    </location>
</feature>
<feature type="compositionally biased region" description="Gly residues" evidence="11">
    <location>
        <begin position="216"/>
        <end position="226"/>
    </location>
</feature>
<sequence length="418" mass="43827">IPTSPSKVAHSSQCGSFSLASVSPICNTFLTLVASSGGNCNFLATETQAELLREGREGLSVTLRESSSSARLEVLPEARVRRGCRRRPHPLSPITPTPGPSSHPLGRAPAASTPVPGRGPPAQARGAWGPPGLAGRSPARQAPLCPPKASRPAAVLLHTRARPHGPGVVRLRLKESPPASAERANVGAHCLPDAAPREPSAPCAAGSTASPRGRCRGGGGRLQAQRGLGGGSSWRVLVCGRGWSRCFSVTGAWPGQSCRRHPPATASVDGRVLGLRVLAGHQRAEWRPLPRVLGAGEFTAHHPLPHLGSCSGTKPLEGSGGKGAPVPEVMPSDVQTLVNGFAKNPLQARRGGLYFKGKDYRCVRADEYSLYAKNENTGVVVVKTHLYLLVATYTEGMYPSVCVEATESLGDYLRKKGS</sequence>
<evidence type="ECO:0000256" key="10">
    <source>
        <dbReference type="ARBA" id="ARBA00077959"/>
    </source>
</evidence>
<evidence type="ECO:0000313" key="13">
    <source>
        <dbReference type="Proteomes" id="UP000001595"/>
    </source>
</evidence>
<dbReference type="PANTHER" id="PTHR11604">
    <property type="entry name" value="PROFILIN"/>
    <property type="match status" value="1"/>
</dbReference>
<keyword evidence="7" id="KW-0446">Lipid-binding</keyword>
<comment type="subcellular location">
    <subcellularLocation>
        <location evidence="1">Cytoplasm</location>
    </subcellularLocation>
</comment>
<evidence type="ECO:0000256" key="4">
    <source>
        <dbReference type="ARBA" id="ARBA00022490"/>
    </source>
</evidence>
<dbReference type="GO" id="GO:0005938">
    <property type="term" value="C:cell cortex"/>
    <property type="evidence" value="ECO:0007669"/>
    <property type="project" value="TreeGrafter"/>
</dbReference>
<dbReference type="InterPro" id="IPR048278">
    <property type="entry name" value="PFN"/>
</dbReference>
<evidence type="ECO:0000256" key="7">
    <source>
        <dbReference type="ARBA" id="ARBA00023121"/>
    </source>
</evidence>
<evidence type="ECO:0000256" key="2">
    <source>
        <dbReference type="ARBA" id="ARBA00010058"/>
    </source>
</evidence>
<dbReference type="FunFam" id="3.30.450.30:FF:000007">
    <property type="entry name" value="Profilin"/>
    <property type="match status" value="1"/>
</dbReference>
<evidence type="ECO:0000256" key="8">
    <source>
        <dbReference type="ARBA" id="ARBA00059169"/>
    </source>
</evidence>
<reference evidence="12" key="3">
    <citation type="submission" date="2025-09" db="UniProtKB">
        <authorList>
            <consortium name="Ensembl"/>
        </authorList>
    </citation>
    <scope>IDENTIFICATION</scope>
</reference>
<organism evidence="12 13">
    <name type="scientific">Pongo abelii</name>
    <name type="common">Sumatran orangutan</name>
    <name type="synonym">Pongo pygmaeus abelii</name>
    <dbReference type="NCBI Taxonomy" id="9601"/>
    <lineage>
        <taxon>Eukaryota</taxon>
        <taxon>Metazoa</taxon>
        <taxon>Chordata</taxon>
        <taxon>Craniata</taxon>
        <taxon>Vertebrata</taxon>
        <taxon>Euteleostomi</taxon>
        <taxon>Mammalia</taxon>
        <taxon>Eutheria</taxon>
        <taxon>Euarchontoglires</taxon>
        <taxon>Primates</taxon>
        <taxon>Haplorrhini</taxon>
        <taxon>Catarrhini</taxon>
        <taxon>Hominidae</taxon>
        <taxon>Pongo</taxon>
    </lineage>
</organism>
<evidence type="ECO:0000256" key="5">
    <source>
        <dbReference type="ARBA" id="ARBA00022782"/>
    </source>
</evidence>
<dbReference type="CDD" id="cd00148">
    <property type="entry name" value="PROF"/>
    <property type="match status" value="1"/>
</dbReference>
<comment type="function">
    <text evidence="8">Involved in male fertility. Required for manchette development and acrosome biogenesis during spermiogenesis. Binds in vitro to phospholipids, including phosphatidylinositol 3-phosphate (PtdIns(3)P), phosphatidylinositol 4,5-bisphosphate (PtdIns(4,5)P2), phosphatidylinositol 4-phosphate (PtdIns(4)P) and phosphatidic acid (PA). Contrary to other profilin family members, does not bind to actin in vitro.</text>
</comment>
<feature type="region of interest" description="Disordered" evidence="11">
    <location>
        <begin position="84"/>
        <end position="148"/>
    </location>
</feature>
<gene>
    <name evidence="12" type="primary">PFN4</name>
</gene>